<evidence type="ECO:0000313" key="4">
    <source>
        <dbReference type="Proteomes" id="UP001523543"/>
    </source>
</evidence>
<dbReference type="Proteomes" id="UP000075312">
    <property type="component" value="Unassembled WGS sequence"/>
</dbReference>
<proteinExistence type="predicted"/>
<gene>
    <name evidence="1" type="ORF">AD952_09210</name>
    <name evidence="2" type="ORF">NKW54_08665</name>
</gene>
<name>A0A149UU84_9PROT</name>
<accession>A0A149UU84</accession>
<reference evidence="1 3" key="1">
    <citation type="submission" date="2015-06" db="EMBL/GenBank/DDBJ databases">
        <title>Improved classification and identification of acetic acid bacteria using matrix-assisted laser desorption/ionization time-of-flight mass spectrometry; Gluconobacter nephelii and Gluconobacter uchimurae are later heterotypic synonyms of Gluconobacter japonicus and Gluconobacter oxydans, respectively.</title>
        <authorList>
            <person name="Li L."/>
            <person name="Cleenwerck I."/>
            <person name="De Vuyst L."/>
            <person name="Vandamme P."/>
        </authorList>
    </citation>
    <scope>NUCLEOTIDE SEQUENCE [LARGE SCALE GENOMIC DNA]</scope>
    <source>
        <strain evidence="1 3">LMG 1608</strain>
    </source>
</reference>
<keyword evidence="4" id="KW-1185">Reference proteome</keyword>
<dbReference type="EMBL" id="LHZY01000026">
    <property type="protein sequence ID" value="KXV71394.1"/>
    <property type="molecule type" value="Genomic_DNA"/>
</dbReference>
<evidence type="ECO:0000313" key="3">
    <source>
        <dbReference type="Proteomes" id="UP000075312"/>
    </source>
</evidence>
<comment type="caution">
    <text evidence="1">The sequence shown here is derived from an EMBL/GenBank/DDBJ whole genome shotgun (WGS) entry which is preliminary data.</text>
</comment>
<dbReference type="EMBL" id="JAMYZR010000009">
    <property type="protein sequence ID" value="MCP1246011.1"/>
    <property type="molecule type" value="Genomic_DNA"/>
</dbReference>
<organism evidence="1 3">
    <name type="scientific">Acetobacter cerevisiae</name>
    <dbReference type="NCBI Taxonomy" id="178900"/>
    <lineage>
        <taxon>Bacteria</taxon>
        <taxon>Pseudomonadati</taxon>
        <taxon>Pseudomonadota</taxon>
        <taxon>Alphaproteobacteria</taxon>
        <taxon>Acetobacterales</taxon>
        <taxon>Acetobacteraceae</taxon>
        <taxon>Acetobacter</taxon>
    </lineage>
</organism>
<evidence type="ECO:0008006" key="5">
    <source>
        <dbReference type="Google" id="ProtNLM"/>
    </source>
</evidence>
<evidence type="ECO:0000313" key="1">
    <source>
        <dbReference type="EMBL" id="KXV71394.1"/>
    </source>
</evidence>
<dbReference type="Proteomes" id="UP001523543">
    <property type="component" value="Unassembled WGS sequence"/>
</dbReference>
<dbReference type="RefSeq" id="WP_062142466.1">
    <property type="nucleotide sequence ID" value="NZ_JAMYZR010000009.1"/>
</dbReference>
<sequence length="106" mass="11666">MTDPRIEALITAAQAEGLSFKHAISGDDDQTIAARILAAADAAAWRPLVKFPPPSNAVLIKSEQGGEKHYAVAKWDLKIDAWRNEDQMYSPRYFTQWQPLGGEIGA</sequence>
<dbReference type="PATRIC" id="fig|178900.6.peg.2629"/>
<evidence type="ECO:0000313" key="2">
    <source>
        <dbReference type="EMBL" id="MCP1246011.1"/>
    </source>
</evidence>
<protein>
    <recommendedName>
        <fullName evidence="5">DUF551 domain-containing protein</fullName>
    </recommendedName>
</protein>
<dbReference type="AlphaFoldDB" id="A0A149UU84"/>
<reference evidence="2 4" key="2">
    <citation type="submission" date="2022-06" db="EMBL/GenBank/DDBJ databases">
        <title>Acetobacer genomes from food samples.</title>
        <authorList>
            <person name="Sombolestani A."/>
        </authorList>
    </citation>
    <scope>NUCLEOTIDE SEQUENCE [LARGE SCALE GENOMIC DNA]</scope>
    <source>
        <strain evidence="2 4">R-83281</strain>
    </source>
</reference>